<comment type="subcellular location">
    <subcellularLocation>
        <location evidence="1">Cell membrane</location>
        <topology evidence="1">Multi-pass membrane protein</topology>
    </subcellularLocation>
</comment>
<reference evidence="8" key="2">
    <citation type="submission" date="2020-09" db="EMBL/GenBank/DDBJ databases">
        <authorList>
            <person name="Sun Q."/>
            <person name="Zhou Y."/>
        </authorList>
    </citation>
    <scope>NUCLEOTIDE SEQUENCE</scope>
    <source>
        <strain evidence="8">CGMCC 1.16548</strain>
    </source>
</reference>
<dbReference type="CDD" id="cd03012">
    <property type="entry name" value="TlpA_like_DipZ_like"/>
    <property type="match status" value="1"/>
</dbReference>
<dbReference type="Gene3D" id="3.40.30.10">
    <property type="entry name" value="Glutaredoxin"/>
    <property type="match status" value="1"/>
</dbReference>
<feature type="transmembrane region" description="Helical" evidence="6">
    <location>
        <begin position="85"/>
        <end position="106"/>
    </location>
</feature>
<dbReference type="InterPro" id="IPR036249">
    <property type="entry name" value="Thioredoxin-like_sf"/>
</dbReference>
<feature type="transmembrane region" description="Helical" evidence="6">
    <location>
        <begin position="164"/>
        <end position="189"/>
    </location>
</feature>
<dbReference type="InterPro" id="IPR050553">
    <property type="entry name" value="Thioredoxin_ResA/DsbE_sf"/>
</dbReference>
<name>A0A8J3GRW2_9MICO</name>
<dbReference type="EMBL" id="BNAI01000004">
    <property type="protein sequence ID" value="GHF19899.1"/>
    <property type="molecule type" value="Genomic_DNA"/>
</dbReference>
<feature type="transmembrane region" description="Helical" evidence="6">
    <location>
        <begin position="201"/>
        <end position="221"/>
    </location>
</feature>
<sequence length="574" mass="61263">MDITLILIGLLGGLITGISPCILPVLPVIFLSGGAASARNGESGEVRRPSRWRPFLVIAGLALSFSVVTLVGSLLLALLGLPQDVLRWAGIVVLTLIGIGLIVPRFQHLLELPFSKIPQKYVSPDRNGFLLGLALGAVFVPCAGPVLAAITVAGSTGRIGVDTVALTASFAIGTSVPLLVFALAGRGVAERIKAFRRRQGVIRVIGGVTMLALAIGLVFNLPALLQRLIPDYTGGIQEQLAESDQVQDALDLGGLVNEQNKDLDQCSNGGTELESCGTAPDIRGITAWLNTPGGAGVDLDDLRGQVVLIDFWTYACINCQRSLPHVTAWDEAYRDAGLQVIGIHSPEYAFEKEQRNVEQGIANFGIEYPVAMDNNLSTWTNYRNRYWPATYLIDAQGVVRHIKFGEGGYDDTERLIRELLRDADPDVVLPGATDLTDETPEVGATTPETYLSAGKVVNFGGDERYTTGPGSYEYPTSLDRDTFALDGDWTIDFQGATPTAGEARVRLAYTATQEVRVVLGGTGTVIALVDGERVEVDVAGSPDSYRLLDVTGSQTGQVDLTVPAGVTVYSFTFG</sequence>
<dbReference type="GO" id="GO:0017004">
    <property type="term" value="P:cytochrome complex assembly"/>
    <property type="evidence" value="ECO:0007669"/>
    <property type="project" value="InterPro"/>
</dbReference>
<dbReference type="GO" id="GO:0016491">
    <property type="term" value="F:oxidoreductase activity"/>
    <property type="evidence" value="ECO:0007669"/>
    <property type="project" value="InterPro"/>
</dbReference>
<dbReference type="InterPro" id="IPR041017">
    <property type="entry name" value="Thioredoxin_10"/>
</dbReference>
<evidence type="ECO:0000313" key="8">
    <source>
        <dbReference type="EMBL" id="GHF19899.1"/>
    </source>
</evidence>
<evidence type="ECO:0000256" key="5">
    <source>
        <dbReference type="ARBA" id="ARBA00023136"/>
    </source>
</evidence>
<evidence type="ECO:0000259" key="7">
    <source>
        <dbReference type="PROSITE" id="PS51352"/>
    </source>
</evidence>
<reference evidence="8" key="1">
    <citation type="journal article" date="2014" name="Int. J. Syst. Evol. Microbiol.">
        <title>Complete genome sequence of Corynebacterium casei LMG S-19264T (=DSM 44701T), isolated from a smear-ripened cheese.</title>
        <authorList>
            <consortium name="US DOE Joint Genome Institute (JGI-PGF)"/>
            <person name="Walter F."/>
            <person name="Albersmeier A."/>
            <person name="Kalinowski J."/>
            <person name="Ruckert C."/>
        </authorList>
    </citation>
    <scope>NUCLEOTIDE SEQUENCE</scope>
    <source>
        <strain evidence="8">CGMCC 1.16548</strain>
    </source>
</reference>
<dbReference type="Pfam" id="PF17991">
    <property type="entry name" value="Thioredoxin_10"/>
    <property type="match status" value="1"/>
</dbReference>
<dbReference type="InterPro" id="IPR000866">
    <property type="entry name" value="AhpC/TSA"/>
</dbReference>
<protein>
    <submittedName>
        <fullName evidence="8">Protein DipZ</fullName>
    </submittedName>
</protein>
<keyword evidence="4 6" id="KW-1133">Transmembrane helix</keyword>
<evidence type="ECO:0000256" key="3">
    <source>
        <dbReference type="ARBA" id="ARBA00022692"/>
    </source>
</evidence>
<dbReference type="InterPro" id="IPR013766">
    <property type="entry name" value="Thioredoxin_domain"/>
</dbReference>
<dbReference type="GO" id="GO:0005886">
    <property type="term" value="C:plasma membrane"/>
    <property type="evidence" value="ECO:0007669"/>
    <property type="project" value="UniProtKB-SubCell"/>
</dbReference>
<proteinExistence type="predicted"/>
<dbReference type="GO" id="GO:0016209">
    <property type="term" value="F:antioxidant activity"/>
    <property type="evidence" value="ECO:0007669"/>
    <property type="project" value="InterPro"/>
</dbReference>
<dbReference type="SUPFAM" id="SSF52833">
    <property type="entry name" value="Thioredoxin-like"/>
    <property type="match status" value="1"/>
</dbReference>
<evidence type="ECO:0000256" key="6">
    <source>
        <dbReference type="SAM" id="Phobius"/>
    </source>
</evidence>
<keyword evidence="5 6" id="KW-0472">Membrane</keyword>
<feature type="transmembrane region" description="Helical" evidence="6">
    <location>
        <begin position="55"/>
        <end position="79"/>
    </location>
</feature>
<evidence type="ECO:0000256" key="2">
    <source>
        <dbReference type="ARBA" id="ARBA00022475"/>
    </source>
</evidence>
<comment type="caution">
    <text evidence="8">The sequence shown here is derived from an EMBL/GenBank/DDBJ whole genome shotgun (WGS) entry which is preliminary data.</text>
</comment>
<dbReference type="AlphaFoldDB" id="A0A8J3GRW2"/>
<dbReference type="RefSeq" id="WP_191283458.1">
    <property type="nucleotide sequence ID" value="NZ_BNAI01000004.1"/>
</dbReference>
<dbReference type="InterPro" id="IPR003834">
    <property type="entry name" value="Cyt_c_assmbl_TM_dom"/>
</dbReference>
<dbReference type="Proteomes" id="UP000617531">
    <property type="component" value="Unassembled WGS sequence"/>
</dbReference>
<dbReference type="PANTHER" id="PTHR42852">
    <property type="entry name" value="THIOL:DISULFIDE INTERCHANGE PROTEIN DSBE"/>
    <property type="match status" value="1"/>
</dbReference>
<evidence type="ECO:0000256" key="4">
    <source>
        <dbReference type="ARBA" id="ARBA00022989"/>
    </source>
</evidence>
<dbReference type="Gene3D" id="2.60.120.260">
    <property type="entry name" value="Galactose-binding domain-like"/>
    <property type="match status" value="1"/>
</dbReference>
<evidence type="ECO:0000313" key="9">
    <source>
        <dbReference type="Proteomes" id="UP000617531"/>
    </source>
</evidence>
<keyword evidence="2" id="KW-1003">Cell membrane</keyword>
<dbReference type="Pfam" id="PF02683">
    <property type="entry name" value="DsbD_TM"/>
    <property type="match status" value="1"/>
</dbReference>
<gene>
    <name evidence="8" type="primary">dipZ</name>
    <name evidence="8" type="ORF">GCM10011600_20980</name>
</gene>
<organism evidence="8 9">
    <name type="scientific">Pseudolysinimonas yzui</name>
    <dbReference type="NCBI Taxonomy" id="2708254"/>
    <lineage>
        <taxon>Bacteria</taxon>
        <taxon>Bacillati</taxon>
        <taxon>Actinomycetota</taxon>
        <taxon>Actinomycetes</taxon>
        <taxon>Micrococcales</taxon>
        <taxon>Microbacteriaceae</taxon>
        <taxon>Pseudolysinimonas</taxon>
    </lineage>
</organism>
<dbReference type="Pfam" id="PF00578">
    <property type="entry name" value="AhpC-TSA"/>
    <property type="match status" value="1"/>
</dbReference>
<keyword evidence="9" id="KW-1185">Reference proteome</keyword>
<evidence type="ECO:0000256" key="1">
    <source>
        <dbReference type="ARBA" id="ARBA00004651"/>
    </source>
</evidence>
<feature type="transmembrane region" description="Helical" evidence="6">
    <location>
        <begin position="6"/>
        <end position="34"/>
    </location>
</feature>
<keyword evidence="3 6" id="KW-0812">Transmembrane</keyword>
<dbReference type="PANTHER" id="PTHR42852:SF13">
    <property type="entry name" value="PROTEIN DIPZ"/>
    <property type="match status" value="1"/>
</dbReference>
<feature type="domain" description="Thioredoxin" evidence="7">
    <location>
        <begin position="273"/>
        <end position="421"/>
    </location>
</feature>
<accession>A0A8J3GRW2</accession>
<feature type="transmembrane region" description="Helical" evidence="6">
    <location>
        <begin position="127"/>
        <end position="152"/>
    </location>
</feature>
<dbReference type="PROSITE" id="PS51352">
    <property type="entry name" value="THIOREDOXIN_2"/>
    <property type="match status" value="1"/>
</dbReference>